<evidence type="ECO:0000313" key="1">
    <source>
        <dbReference type="Proteomes" id="UP000887579"/>
    </source>
</evidence>
<sequence length="751" mass="84249">MVISRSASVCSDKSGTSKTFQNEKPMILSRHNVPLMPGSRKLTLTSFPYRAIGTLSSIDVGKKQFGVMIKLEKSDPEALLSFLNDYYAKDEDEEVKTETKPDDQKDEVKKLYNFRRCKFVRNPQVGEIYAARIDELEQIVRVRVLEKGRSSMKNTSTANQIKVHLLDYGLVTYIAEGKTMMIAQHFIEEDYQTGLALVCQLPDARLLKSAPFPKLENFKLGDHVEVNVLSDGEPCLAVLGQLNSGPNVISRELFSYGLDTHAVGGFHRATGMLSSDTESNKGWAPSRWSHSDVWTLVTVVSCEDLANVAVRDVFTSLRFLRLQQSLNRSYKKSDFCKGMKVDGEKLRSGDPVIVYCKTLKSYIRGTVTSILHDGRGCDVEAVDIPNLTVCDAPSTMVYYPSLPLLEVPPLIFYVNLMKGYSCLTRADITKTTKEYLIPNTVAVLKFSLDENSAQLETYLHKKGKVNENIEDYLATLSADEEECEDDDQSLVDGVSTLDDGISTLADGISSTSLNEVSLACCRSQISSRFSVRFVSSKYIRPHPRSYRRRLYEAAIAPILPETPRECHLAEVLERLNRQKTDYADIELAEVKEIKRWIREHQFRVMVVCQLLSVNGRTLWLTSNQLRLNGLELRKIDNKIAKKLFEKTPLDSLEPLWCGENVFLFGKDIDVIKAIVTQTKKTNFLIPLGKILPMKEIEKLAELSDLEAVRAQTAAILDQIPIQITQALGYHGEQLSALLGQISSTNAGTPNN</sequence>
<evidence type="ECO:0000313" key="2">
    <source>
        <dbReference type="WBParaSite" id="ES5_v2.g5697.t1"/>
    </source>
</evidence>
<accession>A0AC34GNX7</accession>
<dbReference type="WBParaSite" id="ES5_v2.g5697.t1">
    <property type="protein sequence ID" value="ES5_v2.g5697.t1"/>
    <property type="gene ID" value="ES5_v2.g5697"/>
</dbReference>
<protein>
    <submittedName>
        <fullName evidence="2">Uncharacterized protein</fullName>
    </submittedName>
</protein>
<proteinExistence type="predicted"/>
<dbReference type="Proteomes" id="UP000887579">
    <property type="component" value="Unplaced"/>
</dbReference>
<reference evidence="2" key="1">
    <citation type="submission" date="2022-11" db="UniProtKB">
        <authorList>
            <consortium name="WormBaseParasite"/>
        </authorList>
    </citation>
    <scope>IDENTIFICATION</scope>
</reference>
<name>A0AC34GNX7_9BILA</name>
<organism evidence="1 2">
    <name type="scientific">Panagrolaimus sp. ES5</name>
    <dbReference type="NCBI Taxonomy" id="591445"/>
    <lineage>
        <taxon>Eukaryota</taxon>
        <taxon>Metazoa</taxon>
        <taxon>Ecdysozoa</taxon>
        <taxon>Nematoda</taxon>
        <taxon>Chromadorea</taxon>
        <taxon>Rhabditida</taxon>
        <taxon>Tylenchina</taxon>
        <taxon>Panagrolaimomorpha</taxon>
        <taxon>Panagrolaimoidea</taxon>
        <taxon>Panagrolaimidae</taxon>
        <taxon>Panagrolaimus</taxon>
    </lineage>
</organism>